<gene>
    <name evidence="3" type="ORF">GCM10007989_03490</name>
</gene>
<organism evidence="3 4">
    <name type="scientific">Devosia pacifica</name>
    <dbReference type="NCBI Taxonomy" id="1335967"/>
    <lineage>
        <taxon>Bacteria</taxon>
        <taxon>Pseudomonadati</taxon>
        <taxon>Pseudomonadota</taxon>
        <taxon>Alphaproteobacteria</taxon>
        <taxon>Hyphomicrobiales</taxon>
        <taxon>Devosiaceae</taxon>
        <taxon>Devosia</taxon>
    </lineage>
</organism>
<dbReference type="Proteomes" id="UP000646579">
    <property type="component" value="Unassembled WGS sequence"/>
</dbReference>
<sequence>MAPASNVDKLRHDIDSGKTGDKVEAADPATVPLGTDAEASGNPPTSAQVRQAEEPKRKNLHPREFNGFAIYIGLVVAVGTVLLLAGAAAA</sequence>
<feature type="compositionally biased region" description="Basic and acidic residues" evidence="1">
    <location>
        <begin position="8"/>
        <end position="25"/>
    </location>
</feature>
<feature type="transmembrane region" description="Helical" evidence="2">
    <location>
        <begin position="65"/>
        <end position="89"/>
    </location>
</feature>
<keyword evidence="2" id="KW-0472">Membrane</keyword>
<name>A0A918VPJ7_9HYPH</name>
<dbReference type="EMBL" id="BMZE01000001">
    <property type="protein sequence ID" value="GHA12341.1"/>
    <property type="molecule type" value="Genomic_DNA"/>
</dbReference>
<dbReference type="AlphaFoldDB" id="A0A918VPJ7"/>
<reference evidence="3" key="1">
    <citation type="journal article" date="2014" name="Int. J. Syst. Evol. Microbiol.">
        <title>Complete genome sequence of Corynebacterium casei LMG S-19264T (=DSM 44701T), isolated from a smear-ripened cheese.</title>
        <authorList>
            <consortium name="US DOE Joint Genome Institute (JGI-PGF)"/>
            <person name="Walter F."/>
            <person name="Albersmeier A."/>
            <person name="Kalinowski J."/>
            <person name="Ruckert C."/>
        </authorList>
    </citation>
    <scope>NUCLEOTIDE SEQUENCE</scope>
    <source>
        <strain evidence="3">KCTC 32437</strain>
    </source>
</reference>
<feature type="region of interest" description="Disordered" evidence="1">
    <location>
        <begin position="1"/>
        <end position="60"/>
    </location>
</feature>
<keyword evidence="2" id="KW-1133">Transmembrane helix</keyword>
<keyword evidence="4" id="KW-1185">Reference proteome</keyword>
<dbReference type="RefSeq" id="WP_189422807.1">
    <property type="nucleotide sequence ID" value="NZ_BMZE01000001.1"/>
</dbReference>
<comment type="caution">
    <text evidence="3">The sequence shown here is derived from an EMBL/GenBank/DDBJ whole genome shotgun (WGS) entry which is preliminary data.</text>
</comment>
<feature type="compositionally biased region" description="Basic and acidic residues" evidence="1">
    <location>
        <begin position="51"/>
        <end position="60"/>
    </location>
</feature>
<proteinExistence type="predicted"/>
<evidence type="ECO:0000313" key="4">
    <source>
        <dbReference type="Proteomes" id="UP000646579"/>
    </source>
</evidence>
<reference evidence="3" key="2">
    <citation type="submission" date="2020-09" db="EMBL/GenBank/DDBJ databases">
        <authorList>
            <person name="Sun Q."/>
            <person name="Kim S."/>
        </authorList>
    </citation>
    <scope>NUCLEOTIDE SEQUENCE</scope>
    <source>
        <strain evidence="3">KCTC 32437</strain>
    </source>
</reference>
<keyword evidence="2" id="KW-0812">Transmembrane</keyword>
<evidence type="ECO:0000256" key="1">
    <source>
        <dbReference type="SAM" id="MobiDB-lite"/>
    </source>
</evidence>
<protein>
    <submittedName>
        <fullName evidence="3">Uncharacterized protein</fullName>
    </submittedName>
</protein>
<evidence type="ECO:0000313" key="3">
    <source>
        <dbReference type="EMBL" id="GHA12341.1"/>
    </source>
</evidence>
<accession>A0A918VPJ7</accession>
<evidence type="ECO:0000256" key="2">
    <source>
        <dbReference type="SAM" id="Phobius"/>
    </source>
</evidence>